<accession>A0ABW0M620</accession>
<reference evidence="2" key="1">
    <citation type="journal article" date="2019" name="Int. J. Syst. Evol. Microbiol.">
        <title>The Global Catalogue of Microorganisms (GCM) 10K type strain sequencing project: providing services to taxonomists for standard genome sequencing and annotation.</title>
        <authorList>
            <consortium name="The Broad Institute Genomics Platform"/>
            <consortium name="The Broad Institute Genome Sequencing Center for Infectious Disease"/>
            <person name="Wu L."/>
            <person name="Ma J."/>
        </authorList>
    </citation>
    <scope>NUCLEOTIDE SEQUENCE [LARGE SCALE GENOMIC DNA]</scope>
    <source>
        <strain evidence="2">JCM 17066</strain>
    </source>
</reference>
<dbReference type="EMBL" id="JBHSMT010000012">
    <property type="protein sequence ID" value="MFC5473640.1"/>
    <property type="molecule type" value="Genomic_DNA"/>
</dbReference>
<proteinExistence type="predicted"/>
<evidence type="ECO:0000313" key="1">
    <source>
        <dbReference type="EMBL" id="MFC5473640.1"/>
    </source>
</evidence>
<evidence type="ECO:0000313" key="2">
    <source>
        <dbReference type="Proteomes" id="UP001596045"/>
    </source>
</evidence>
<gene>
    <name evidence="1" type="ORF">ACFPM8_06660</name>
</gene>
<protein>
    <submittedName>
        <fullName evidence="1">Cytochrome C</fullName>
    </submittedName>
</protein>
<name>A0ABW0M620_9BURK</name>
<organism evidence="1 2">
    <name type="scientific">Paraherbaspirillum soli</name>
    <dbReference type="NCBI Taxonomy" id="631222"/>
    <lineage>
        <taxon>Bacteria</taxon>
        <taxon>Pseudomonadati</taxon>
        <taxon>Pseudomonadota</taxon>
        <taxon>Betaproteobacteria</taxon>
        <taxon>Burkholderiales</taxon>
        <taxon>Oxalobacteraceae</taxon>
        <taxon>Paraherbaspirillum</taxon>
    </lineage>
</organism>
<dbReference type="RefSeq" id="WP_378996303.1">
    <property type="nucleotide sequence ID" value="NZ_JBHSMT010000012.1"/>
</dbReference>
<keyword evidence="2" id="KW-1185">Reference proteome</keyword>
<dbReference type="Proteomes" id="UP001596045">
    <property type="component" value="Unassembled WGS sequence"/>
</dbReference>
<sequence length="452" mass="50435">MLNLHTYLKRIAVALYLTVFLGFFSSAMANPLFARQTALKCSSCHTIYPELTPFGRKFKLGGYTLGERETIPLALMAIVSRNQIRDNTDKSTGDKLFGKDREFVAEAFSLFSGGRFTDNAGAFIQWTYNNIATSDGQQFHGHGALDNTDFRLVKNFGTEEKPTIFGLTLHNNPTVQDVFNTTPAWSFPYYAPTIASVGRGVPTFLESGARVAGFGGYAYLQDSIYLEASSYQTAKGALSALRWGTPEDQRVALDGANPYWRLAYTYTFDSERQNVTFGHFGTVTSLKASDGNAKGDRFRDIGFDAQYQYIGKDGHHIISGQASTISEHTDWRSSFNDGGVDNPTSKIRSTRAKLSYLMDRTYGITGAVFRVTGDADFARFGSTNGKPDTSGYIIELNYWPQYVFPFDPQANVRFGLQYTGYTKFNGSSSNFDSTMRNAKDNNTLYLYAWFMF</sequence>
<comment type="caution">
    <text evidence="1">The sequence shown here is derived from an EMBL/GenBank/DDBJ whole genome shotgun (WGS) entry which is preliminary data.</text>
</comment>